<keyword evidence="7" id="KW-0408">Iron</keyword>
<dbReference type="OrthoDB" id="9815647at2"/>
<dbReference type="InterPro" id="IPR050612">
    <property type="entry name" value="Prok_Mopterin_Oxidored"/>
</dbReference>
<dbReference type="Proteomes" id="UP000515733">
    <property type="component" value="Chromosome"/>
</dbReference>
<keyword evidence="10" id="KW-1185">Reference proteome</keyword>
<dbReference type="Pfam" id="PF00384">
    <property type="entry name" value="Molybdopterin"/>
    <property type="match status" value="1"/>
</dbReference>
<dbReference type="GO" id="GO:0016491">
    <property type="term" value="F:oxidoreductase activity"/>
    <property type="evidence" value="ECO:0007669"/>
    <property type="project" value="UniProtKB-KW"/>
</dbReference>
<accession>A0A6S6YL07</accession>
<dbReference type="Gene3D" id="3.40.50.740">
    <property type="match status" value="1"/>
</dbReference>
<evidence type="ECO:0000256" key="6">
    <source>
        <dbReference type="ARBA" id="ARBA00023002"/>
    </source>
</evidence>
<dbReference type="Gene3D" id="3.40.228.10">
    <property type="entry name" value="Dimethylsulfoxide Reductase, domain 2"/>
    <property type="match status" value="1"/>
</dbReference>
<evidence type="ECO:0000256" key="3">
    <source>
        <dbReference type="ARBA" id="ARBA00022505"/>
    </source>
</evidence>
<evidence type="ECO:0000256" key="7">
    <source>
        <dbReference type="ARBA" id="ARBA00023004"/>
    </source>
</evidence>
<comment type="similarity">
    <text evidence="1">Belongs to the prokaryotic molybdopterin-containing oxidoreductase family.</text>
</comment>
<dbReference type="Pfam" id="PF01568">
    <property type="entry name" value="Molydop_binding"/>
    <property type="match status" value="1"/>
</dbReference>
<keyword evidence="6" id="KW-0560">Oxidoreductase</keyword>
<keyword evidence="4" id="KW-0479">Metal-binding</keyword>
<dbReference type="Gene3D" id="2.40.40.20">
    <property type="match status" value="1"/>
</dbReference>
<protein>
    <submittedName>
        <fullName evidence="9">Molybdopterin oxidoreductase, molybdopterin binding subunit</fullName>
    </submittedName>
</protein>
<dbReference type="EMBL" id="LR778301">
    <property type="protein sequence ID" value="CAB1368414.1"/>
    <property type="molecule type" value="Genomic_DNA"/>
</dbReference>
<dbReference type="InterPro" id="IPR006963">
    <property type="entry name" value="Mopterin_OxRdtase_4Fe-4S_dom"/>
</dbReference>
<dbReference type="InterPro" id="IPR009010">
    <property type="entry name" value="Asp_de-COase-like_dom_sf"/>
</dbReference>
<dbReference type="GO" id="GO:0051539">
    <property type="term" value="F:4 iron, 4 sulfur cluster binding"/>
    <property type="evidence" value="ECO:0007669"/>
    <property type="project" value="UniProtKB-KW"/>
</dbReference>
<dbReference type="Gene3D" id="3.30.200.210">
    <property type="match status" value="1"/>
</dbReference>
<evidence type="ECO:0000313" key="9">
    <source>
        <dbReference type="EMBL" id="CAB1368414.1"/>
    </source>
</evidence>
<dbReference type="InterPro" id="IPR006657">
    <property type="entry name" value="MoPterin_dinucl-bd_dom"/>
</dbReference>
<keyword evidence="2" id="KW-0004">4Fe-4S</keyword>
<evidence type="ECO:0000256" key="2">
    <source>
        <dbReference type="ARBA" id="ARBA00022485"/>
    </source>
</evidence>
<dbReference type="SUPFAM" id="SSF53706">
    <property type="entry name" value="Formate dehydrogenase/DMSO reductase, domains 1-3"/>
    <property type="match status" value="1"/>
</dbReference>
<dbReference type="PANTHER" id="PTHR43742">
    <property type="entry name" value="TRIMETHYLAMINE-N-OXIDE REDUCTASE"/>
    <property type="match status" value="1"/>
</dbReference>
<dbReference type="InterPro" id="IPR006656">
    <property type="entry name" value="Mopterin_OxRdtase"/>
</dbReference>
<evidence type="ECO:0000256" key="8">
    <source>
        <dbReference type="ARBA" id="ARBA00023014"/>
    </source>
</evidence>
<reference evidence="9 10" key="1">
    <citation type="submission" date="2020-03" db="EMBL/GenBank/DDBJ databases">
        <authorList>
            <consortium name="Genoscope - CEA"/>
            <person name="William W."/>
        </authorList>
    </citation>
    <scope>NUCLEOTIDE SEQUENCE [LARGE SCALE GENOMIC DNA]</scope>
    <source>
        <strain evidence="10">DSM 16959</strain>
    </source>
</reference>
<proteinExistence type="inferred from homology"/>
<keyword evidence="3" id="KW-0500">Molybdenum</keyword>
<gene>
    <name evidence="9" type="ORF">DENOEST_1249</name>
</gene>
<dbReference type="GO" id="GO:0043546">
    <property type="term" value="F:molybdopterin cofactor binding"/>
    <property type="evidence" value="ECO:0007669"/>
    <property type="project" value="InterPro"/>
</dbReference>
<keyword evidence="5" id="KW-0732">Signal</keyword>
<sequence>MQVNSRDINQNSLKPGKWFNSTCKMCLHSCSTRVHVTADGVINKIEGNPTNPSNAGKLCPKGNAGIMRHYDPQRFQQPLRRTNPEKGPGVDPKWEPISWEEALDITAREIKKSLDEDPRKIMPSLEDFQKMHIWFWPLAIGNHNFYQSGGTMCGGAYHPLNGYIHSAFGAVNDAKYCNFWISNGAGDGFSSHLHAAAASHWVAKARIERGMKVVAVEPRMSIAGAKAEEWVPIRPATDRHFAMSMSHVLVYEGLCDYVFLRKDTNAPYLVGPDQFFVRNADRQIYVWDTADNCAKLWNDPSLKNENLALEGEYVVNGVKCRPAFQVYKDTLKDASPEAMEKITTVPPDTVRRIAREFAKEARIGETMTLEDGRTVPFRPAAYNYYRGAQGHKTGMMTNHAFQLTNMLIGNIDHPGGRCGVTITDGCVDNNHCQPGESGQMLGTPHQLGHMPPFSWPPNEYHLAGFFPVGVNGPHLNMLSYLEPEKYGSTFKPDVLVNCHSNPVWAIQGPRDKWLQFLKDMRFIVCVDVIPTEMTDFADIILPSSDYLETWNGVMIEPPYTEGICFRQPITPPIYDTKSEEEIFFELSERLGVLDQYNEVINMILGFNQKPHLKLEPGKKYTDRDIAERVGLLWNDKPIEWYMEHGHSSTERRLDKWYRPWDGMRLLFYIEDLPVQREILRQQFEEAQVPFRNEWPFEDYQPLPTTVLDPIHLEPAEYNLYAITFKDIQLNFGESLSNPWIKDITYRDPVHTGLLLNRATAEKLGFADGDIVLVESPYGRLYGRLATTESIHHETLGVSNALSRTKSENRSVLMSGGHYNDMLPYDMRNTDGATGQPETSCRVKITKLDDWPDFLKHGSTVYDFVDSIQNAKGKGGQH</sequence>
<evidence type="ECO:0000313" key="10">
    <source>
        <dbReference type="Proteomes" id="UP000515733"/>
    </source>
</evidence>
<dbReference type="Pfam" id="PF04879">
    <property type="entry name" value="Molybdop_Fe4S4"/>
    <property type="match status" value="1"/>
</dbReference>
<dbReference type="KEGG" id="doe:DENOEST_1249"/>
<dbReference type="SUPFAM" id="SSF50692">
    <property type="entry name" value="ADC-like"/>
    <property type="match status" value="1"/>
</dbReference>
<dbReference type="AlphaFoldDB" id="A0A6S6YL07"/>
<dbReference type="PANTHER" id="PTHR43742:SF9">
    <property type="entry name" value="TETRATHIONATE REDUCTASE SUBUNIT A"/>
    <property type="match status" value="1"/>
</dbReference>
<dbReference type="GO" id="GO:0046872">
    <property type="term" value="F:metal ion binding"/>
    <property type="evidence" value="ECO:0007669"/>
    <property type="project" value="UniProtKB-KW"/>
</dbReference>
<evidence type="ECO:0000256" key="1">
    <source>
        <dbReference type="ARBA" id="ARBA00010312"/>
    </source>
</evidence>
<organism evidence="9 10">
    <name type="scientific">Denitratisoma oestradiolicum</name>
    <dbReference type="NCBI Taxonomy" id="311182"/>
    <lineage>
        <taxon>Bacteria</taxon>
        <taxon>Pseudomonadati</taxon>
        <taxon>Pseudomonadota</taxon>
        <taxon>Betaproteobacteria</taxon>
        <taxon>Nitrosomonadales</taxon>
        <taxon>Sterolibacteriaceae</taxon>
        <taxon>Denitratisoma</taxon>
    </lineage>
</organism>
<evidence type="ECO:0000256" key="5">
    <source>
        <dbReference type="ARBA" id="ARBA00022729"/>
    </source>
</evidence>
<keyword evidence="8" id="KW-0411">Iron-sulfur</keyword>
<name>A0A6S6YL07_9PROT</name>
<dbReference type="PROSITE" id="PS51669">
    <property type="entry name" value="4FE4S_MOW_BIS_MGD"/>
    <property type="match status" value="1"/>
</dbReference>
<evidence type="ECO:0000256" key="4">
    <source>
        <dbReference type="ARBA" id="ARBA00022723"/>
    </source>
</evidence>
<dbReference type="SMART" id="SM00926">
    <property type="entry name" value="Molybdop_Fe4S4"/>
    <property type="match status" value="1"/>
</dbReference>